<accession>S4NUP7</accession>
<sequence length="71" mass="8081">IWSFKLEISSFLCLKSVSYASICKFQCLTSLLYLLTRSPRNSFSCLKSYCNFSIASPFSHILFCSSTNSLF</sequence>
<dbReference type="AlphaFoldDB" id="S4NUP7"/>
<organism evidence="1">
    <name type="scientific">Pararge aegeria</name>
    <name type="common">speckled wood butterfly</name>
    <dbReference type="NCBI Taxonomy" id="116150"/>
    <lineage>
        <taxon>Eukaryota</taxon>
        <taxon>Metazoa</taxon>
        <taxon>Ecdysozoa</taxon>
        <taxon>Arthropoda</taxon>
        <taxon>Hexapoda</taxon>
        <taxon>Insecta</taxon>
        <taxon>Pterygota</taxon>
        <taxon>Neoptera</taxon>
        <taxon>Endopterygota</taxon>
        <taxon>Lepidoptera</taxon>
        <taxon>Glossata</taxon>
        <taxon>Ditrysia</taxon>
        <taxon>Papilionoidea</taxon>
        <taxon>Nymphalidae</taxon>
        <taxon>Satyrinae</taxon>
        <taxon>Satyrini</taxon>
        <taxon>Parargina</taxon>
        <taxon>Pararge</taxon>
    </lineage>
</organism>
<reference evidence="1" key="2">
    <citation type="submission" date="2013-05" db="EMBL/GenBank/DDBJ databases">
        <authorList>
            <person name="Carter J.-M."/>
            <person name="Baker S.C."/>
            <person name="Pink R."/>
            <person name="Carter D.R.F."/>
            <person name="Collins A."/>
            <person name="Tomlin J."/>
            <person name="Gibbs M."/>
            <person name="Breuker C.J."/>
        </authorList>
    </citation>
    <scope>NUCLEOTIDE SEQUENCE</scope>
    <source>
        <tissue evidence="1">Ovary</tissue>
    </source>
</reference>
<feature type="non-terminal residue" evidence="1">
    <location>
        <position position="71"/>
    </location>
</feature>
<reference evidence="1" key="1">
    <citation type="journal article" date="2013" name="BMC Genomics">
        <title>Unscrambling butterfly oogenesis.</title>
        <authorList>
            <person name="Carter J.M."/>
            <person name="Baker S.C."/>
            <person name="Pink R."/>
            <person name="Carter D.R."/>
            <person name="Collins A."/>
            <person name="Tomlin J."/>
            <person name="Gibbs M."/>
            <person name="Breuker C.J."/>
        </authorList>
    </citation>
    <scope>NUCLEOTIDE SEQUENCE</scope>
    <source>
        <tissue evidence="1">Ovary</tissue>
    </source>
</reference>
<feature type="non-terminal residue" evidence="1">
    <location>
        <position position="1"/>
    </location>
</feature>
<evidence type="ECO:0000313" key="1">
    <source>
        <dbReference type="EMBL" id="JAA79298.1"/>
    </source>
</evidence>
<name>S4NUP7_9NEOP</name>
<proteinExistence type="predicted"/>
<dbReference type="EMBL" id="GAIX01013262">
    <property type="protein sequence ID" value="JAA79298.1"/>
    <property type="molecule type" value="Transcribed_RNA"/>
</dbReference>
<protein>
    <submittedName>
        <fullName evidence="1">Uncharacterized protein</fullName>
    </submittedName>
</protein>